<comment type="caution">
    <text evidence="2">The sequence shown here is derived from an EMBL/GenBank/DDBJ whole genome shotgun (WGS) entry which is preliminary data.</text>
</comment>
<evidence type="ECO:0000313" key="3">
    <source>
        <dbReference type="Proteomes" id="UP000542742"/>
    </source>
</evidence>
<dbReference type="RefSeq" id="WP_184956016.1">
    <property type="nucleotide sequence ID" value="NZ_BOMC01000025.1"/>
</dbReference>
<reference evidence="2 3" key="1">
    <citation type="submission" date="2020-08" db="EMBL/GenBank/DDBJ databases">
        <title>Sequencing the genomes of 1000 actinobacteria strains.</title>
        <authorList>
            <person name="Klenk H.-P."/>
        </authorList>
    </citation>
    <scope>NUCLEOTIDE SEQUENCE [LARGE SCALE GENOMIC DNA]</scope>
    <source>
        <strain evidence="2 3">DSM 45518</strain>
    </source>
</reference>
<evidence type="ECO:0000313" key="2">
    <source>
        <dbReference type="EMBL" id="MBB4697954.1"/>
    </source>
</evidence>
<dbReference type="EMBL" id="JACHMF010000001">
    <property type="protein sequence ID" value="MBB4697954.1"/>
    <property type="molecule type" value="Genomic_DNA"/>
</dbReference>
<organism evidence="2 3">
    <name type="scientific">Paractinoplanes abujensis</name>
    <dbReference type="NCBI Taxonomy" id="882441"/>
    <lineage>
        <taxon>Bacteria</taxon>
        <taxon>Bacillati</taxon>
        <taxon>Actinomycetota</taxon>
        <taxon>Actinomycetes</taxon>
        <taxon>Micromonosporales</taxon>
        <taxon>Micromonosporaceae</taxon>
        <taxon>Paractinoplanes</taxon>
    </lineage>
</organism>
<sequence length="361" mass="37855">MTMAFTYHSPAELQQLGERIRDKAVQVTMDQAASYAEAQQAANNDATRSDTGQMTQVPTYSTPVSGRPDDEDNLRSYVGQAYAEIPALFAAFGLPDPDASRPMLDALYSVAATVAVDLQLTSRDNKITAPDATAPISGTAPLAEVADLIDGHLKNWSGDAALAFEVYLKNNIRAAALHREIALSLALGLEAQLEINRRTNTDIWEIGQKTYKALEGLDAWCPGANASKSTAMLTIAGAIAAVIFAGATAGAGGAAFAAAVGVEGLQSLATTLSNVGPLQNKKVDIGGMTVPPIITGMQNAMTTLTKSIDAQQQELAAGLSSFTQSVHANWNKILIPGPRELNDVRNAGGAALKASGDFRVR</sequence>
<protein>
    <submittedName>
        <fullName evidence="2">Uncharacterized protein</fullName>
    </submittedName>
</protein>
<dbReference type="Proteomes" id="UP000542742">
    <property type="component" value="Unassembled WGS sequence"/>
</dbReference>
<gene>
    <name evidence="2" type="ORF">BKA14_008102</name>
</gene>
<proteinExistence type="predicted"/>
<feature type="region of interest" description="Disordered" evidence="1">
    <location>
        <begin position="36"/>
        <end position="71"/>
    </location>
</feature>
<name>A0A7W7D100_9ACTN</name>
<dbReference type="AlphaFoldDB" id="A0A7W7D100"/>
<feature type="compositionally biased region" description="Polar residues" evidence="1">
    <location>
        <begin position="43"/>
        <end position="64"/>
    </location>
</feature>
<keyword evidence="3" id="KW-1185">Reference proteome</keyword>
<accession>A0A7W7D100</accession>
<evidence type="ECO:0000256" key="1">
    <source>
        <dbReference type="SAM" id="MobiDB-lite"/>
    </source>
</evidence>